<proteinExistence type="predicted"/>
<dbReference type="AlphaFoldDB" id="X0TMV9"/>
<accession>X0TMV9</accession>
<gene>
    <name evidence="1" type="ORF">S01H1_01090</name>
</gene>
<protein>
    <submittedName>
        <fullName evidence="1">Uncharacterized protein</fullName>
    </submittedName>
</protein>
<dbReference type="EMBL" id="BARS01000445">
    <property type="protein sequence ID" value="GAF77440.1"/>
    <property type="molecule type" value="Genomic_DNA"/>
</dbReference>
<sequence>MKSVFVNTGLDDHLADKIEKGQIYNNVQESLPTQKVAVTTLYRALRKGESLLKGFKLPDQADEELRKALITIAQVIEVEENKRQEPVVTEAELLEALDFLDETARDQRQ</sequence>
<evidence type="ECO:0000313" key="1">
    <source>
        <dbReference type="EMBL" id="GAF77440.1"/>
    </source>
</evidence>
<comment type="caution">
    <text evidence="1">The sequence shown here is derived from an EMBL/GenBank/DDBJ whole genome shotgun (WGS) entry which is preliminary data.</text>
</comment>
<reference evidence="1" key="1">
    <citation type="journal article" date="2014" name="Front. Microbiol.">
        <title>High frequency of phylogenetically diverse reductive dehalogenase-homologous genes in deep subseafloor sedimentary metagenomes.</title>
        <authorList>
            <person name="Kawai M."/>
            <person name="Futagami T."/>
            <person name="Toyoda A."/>
            <person name="Takaki Y."/>
            <person name="Nishi S."/>
            <person name="Hori S."/>
            <person name="Arai W."/>
            <person name="Tsubouchi T."/>
            <person name="Morono Y."/>
            <person name="Uchiyama I."/>
            <person name="Ito T."/>
            <person name="Fujiyama A."/>
            <person name="Inagaki F."/>
            <person name="Takami H."/>
        </authorList>
    </citation>
    <scope>NUCLEOTIDE SEQUENCE</scope>
    <source>
        <strain evidence="1">Expedition CK06-06</strain>
    </source>
</reference>
<organism evidence="1">
    <name type="scientific">marine sediment metagenome</name>
    <dbReference type="NCBI Taxonomy" id="412755"/>
    <lineage>
        <taxon>unclassified sequences</taxon>
        <taxon>metagenomes</taxon>
        <taxon>ecological metagenomes</taxon>
    </lineage>
</organism>
<name>X0TMV9_9ZZZZ</name>